<dbReference type="InterPro" id="IPR036196">
    <property type="entry name" value="Ptyr_pPase_sf"/>
</dbReference>
<dbReference type="CDD" id="cd16344">
    <property type="entry name" value="LMWPAP"/>
    <property type="match status" value="1"/>
</dbReference>
<protein>
    <submittedName>
        <fullName evidence="6">Protein-tyrosine phosphatase</fullName>
    </submittedName>
</protein>
<dbReference type="EMBL" id="FTPL01000001">
    <property type="protein sequence ID" value="SIT69606.1"/>
    <property type="molecule type" value="Genomic_DNA"/>
</dbReference>
<dbReference type="GO" id="GO:0004725">
    <property type="term" value="F:protein tyrosine phosphatase activity"/>
    <property type="evidence" value="ECO:0007669"/>
    <property type="project" value="InterPro"/>
</dbReference>
<dbReference type="SUPFAM" id="SSF52788">
    <property type="entry name" value="Phosphotyrosine protein phosphatases I"/>
    <property type="match status" value="1"/>
</dbReference>
<keyword evidence="7" id="KW-1185">Reference proteome</keyword>
<dbReference type="Proteomes" id="UP000187550">
    <property type="component" value="Unassembled WGS sequence"/>
</dbReference>
<dbReference type="InterPro" id="IPR050438">
    <property type="entry name" value="LMW_PTPase"/>
</dbReference>
<evidence type="ECO:0000313" key="6">
    <source>
        <dbReference type="EMBL" id="SIT69606.1"/>
    </source>
</evidence>
<evidence type="ECO:0000313" key="7">
    <source>
        <dbReference type="Proteomes" id="UP000187550"/>
    </source>
</evidence>
<name>A0A1U7PJR0_9BACI</name>
<evidence type="ECO:0000256" key="4">
    <source>
        <dbReference type="PIRSR" id="PIRSR617867-1"/>
    </source>
</evidence>
<feature type="domain" description="Phosphotyrosine protein phosphatase I" evidence="5">
    <location>
        <begin position="1"/>
        <end position="141"/>
    </location>
</feature>
<dbReference type="OrthoDB" id="9784339at2"/>
<keyword evidence="3" id="KW-0904">Protein phosphatase</keyword>
<proteinExistence type="inferred from homology"/>
<dbReference type="PANTHER" id="PTHR11717">
    <property type="entry name" value="LOW MOLECULAR WEIGHT PROTEIN TYROSINE PHOSPHATASE"/>
    <property type="match status" value="1"/>
</dbReference>
<dbReference type="SMART" id="SM00226">
    <property type="entry name" value="LMWPc"/>
    <property type="match status" value="1"/>
</dbReference>
<comment type="similarity">
    <text evidence="1">Belongs to the low molecular weight phosphotyrosine protein phosphatase family.</text>
</comment>
<dbReference type="Pfam" id="PF01451">
    <property type="entry name" value="LMWPc"/>
    <property type="match status" value="1"/>
</dbReference>
<dbReference type="InterPro" id="IPR023485">
    <property type="entry name" value="Ptyr_pPase"/>
</dbReference>
<reference evidence="7" key="1">
    <citation type="submission" date="2017-01" db="EMBL/GenBank/DDBJ databases">
        <authorList>
            <person name="Varghese N."/>
            <person name="Submissions S."/>
        </authorList>
    </citation>
    <scope>NUCLEOTIDE SEQUENCE [LARGE SCALE GENOMIC DNA]</scope>
    <source>
        <strain evidence="7">MNA4</strain>
    </source>
</reference>
<dbReference type="Gene3D" id="3.40.50.2300">
    <property type="match status" value="1"/>
</dbReference>
<dbReference type="PANTHER" id="PTHR11717:SF31">
    <property type="entry name" value="LOW MOLECULAR WEIGHT PROTEIN-TYROSINE-PHOSPHATASE ETP-RELATED"/>
    <property type="match status" value="1"/>
</dbReference>
<evidence type="ECO:0000256" key="1">
    <source>
        <dbReference type="ARBA" id="ARBA00011063"/>
    </source>
</evidence>
<dbReference type="AlphaFoldDB" id="A0A1U7PJR0"/>
<dbReference type="InterPro" id="IPR017867">
    <property type="entry name" value="Tyr_phospatase_low_mol_wt"/>
</dbReference>
<feature type="active site" description="Proton donor" evidence="4">
    <location>
        <position position="115"/>
    </location>
</feature>
<feature type="active site" description="Nucleophile" evidence="4">
    <location>
        <position position="7"/>
    </location>
</feature>
<dbReference type="PRINTS" id="PR00719">
    <property type="entry name" value="LMWPTPASE"/>
</dbReference>
<accession>A0A1U7PJR0</accession>
<sequence length="149" mass="16268">MNILFICTGNTCRSPMAEALLKAEGIPGVDVRSAGVSAFAGQPPSRHAAVLIGEHGLPEPDPSAVADEELVDWADLILAMTDGHRRALERSARHARGKTFLLNSYVGLGDRDIMDPFGGREEEYRRTFEELKKAVGLLADALRRNMKQP</sequence>
<feature type="active site" description="Nucleophile" evidence="4">
    <location>
        <position position="13"/>
    </location>
</feature>
<evidence type="ECO:0000256" key="3">
    <source>
        <dbReference type="ARBA" id="ARBA00022912"/>
    </source>
</evidence>
<dbReference type="RefSeq" id="WP_076756785.1">
    <property type="nucleotide sequence ID" value="NZ_FTPL01000001.1"/>
</dbReference>
<gene>
    <name evidence="6" type="ORF">SAMN05428946_0509</name>
</gene>
<dbReference type="STRING" id="550447.SAMN05428946_0509"/>
<evidence type="ECO:0000259" key="5">
    <source>
        <dbReference type="SMART" id="SM00226"/>
    </source>
</evidence>
<keyword evidence="2" id="KW-0378">Hydrolase</keyword>
<organism evidence="6 7">
    <name type="scientific">Edaphobacillus lindanitolerans</name>
    <dbReference type="NCBI Taxonomy" id="550447"/>
    <lineage>
        <taxon>Bacteria</taxon>
        <taxon>Bacillati</taxon>
        <taxon>Bacillota</taxon>
        <taxon>Bacilli</taxon>
        <taxon>Bacillales</taxon>
        <taxon>Bacillaceae</taxon>
        <taxon>Edaphobacillus</taxon>
    </lineage>
</organism>
<evidence type="ECO:0000256" key="2">
    <source>
        <dbReference type="ARBA" id="ARBA00022801"/>
    </source>
</evidence>